<comment type="caution">
    <text evidence="2">The sequence shown here is derived from an EMBL/GenBank/DDBJ whole genome shotgun (WGS) entry which is preliminary data.</text>
</comment>
<keyword evidence="3" id="KW-1185">Reference proteome</keyword>
<proteinExistence type="predicted"/>
<evidence type="ECO:0000313" key="2">
    <source>
        <dbReference type="EMBL" id="CAB1460088.1"/>
    </source>
</evidence>
<evidence type="ECO:0000313" key="3">
    <source>
        <dbReference type="Proteomes" id="UP001153269"/>
    </source>
</evidence>
<feature type="region of interest" description="Disordered" evidence="1">
    <location>
        <begin position="109"/>
        <end position="141"/>
    </location>
</feature>
<dbReference type="AlphaFoldDB" id="A0A9N7W334"/>
<reference evidence="2" key="1">
    <citation type="submission" date="2020-03" db="EMBL/GenBank/DDBJ databases">
        <authorList>
            <person name="Weist P."/>
        </authorList>
    </citation>
    <scope>NUCLEOTIDE SEQUENCE</scope>
</reference>
<evidence type="ECO:0000256" key="1">
    <source>
        <dbReference type="SAM" id="MobiDB-lite"/>
    </source>
</evidence>
<sequence>MVVNNCLLEDERMYGDALSAGRCLPCASSYHWKPWEAQACLQRQKEETPAAPGVGAAHCLAPSLPAATHCPRPLAPKSGSYIPTSPHLHTACSLQSHGPAGLVKQMPKSLALSHSDGLGPSGHMLHHNPTHQAALLPGDAD</sequence>
<dbReference type="EMBL" id="CADEAL010004460">
    <property type="protein sequence ID" value="CAB1460088.1"/>
    <property type="molecule type" value="Genomic_DNA"/>
</dbReference>
<accession>A0A9N7W334</accession>
<organism evidence="2 3">
    <name type="scientific">Pleuronectes platessa</name>
    <name type="common">European plaice</name>
    <dbReference type="NCBI Taxonomy" id="8262"/>
    <lineage>
        <taxon>Eukaryota</taxon>
        <taxon>Metazoa</taxon>
        <taxon>Chordata</taxon>
        <taxon>Craniata</taxon>
        <taxon>Vertebrata</taxon>
        <taxon>Euteleostomi</taxon>
        <taxon>Actinopterygii</taxon>
        <taxon>Neopterygii</taxon>
        <taxon>Teleostei</taxon>
        <taxon>Neoteleostei</taxon>
        <taxon>Acanthomorphata</taxon>
        <taxon>Carangaria</taxon>
        <taxon>Pleuronectiformes</taxon>
        <taxon>Pleuronectoidei</taxon>
        <taxon>Pleuronectidae</taxon>
        <taxon>Pleuronectes</taxon>
    </lineage>
</organism>
<dbReference type="Proteomes" id="UP001153269">
    <property type="component" value="Unassembled WGS sequence"/>
</dbReference>
<gene>
    <name evidence="2" type="ORF">PLEPLA_LOCUS47925</name>
</gene>
<protein>
    <submittedName>
        <fullName evidence="2">Uncharacterized protein</fullName>
    </submittedName>
</protein>
<name>A0A9N7W334_PLEPL</name>